<protein>
    <submittedName>
        <fullName evidence="8">GtrA family protein</fullName>
    </submittedName>
</protein>
<feature type="domain" description="GtrA/DPMS transmembrane" evidence="7">
    <location>
        <begin position="14"/>
        <end position="126"/>
    </location>
</feature>
<sequence>MNTIPTHTIIQLIRYGIIGVTSNALAYAGYLLIVYAGCGEKLSMTLMYLAGATYSYSVNYRWTFKKSGRAGAPFRYIQMHVSGYVINLILLYVFFDQLHYPHEIVQASAIILLAAYSFLACKYYVFRENPDTPLNS</sequence>
<organism evidence="8">
    <name type="scientific">Pseudomonas sp. W17</name>
    <dbReference type="NCBI Taxonomy" id="3144407"/>
    <lineage>
        <taxon>Bacteria</taxon>
        <taxon>Pseudomonadati</taxon>
        <taxon>Pseudomonadota</taxon>
        <taxon>Gammaproteobacteria</taxon>
        <taxon>Pseudomonadales</taxon>
        <taxon>Pseudomonadaceae</taxon>
        <taxon>Pseudomonas</taxon>
    </lineage>
</organism>
<feature type="transmembrane region" description="Helical" evidence="6">
    <location>
        <begin position="42"/>
        <end position="62"/>
    </location>
</feature>
<dbReference type="PANTHER" id="PTHR38459">
    <property type="entry name" value="PROPHAGE BACTOPRENOL-LINKED GLUCOSE TRANSLOCASE HOMOLOG"/>
    <property type="match status" value="1"/>
</dbReference>
<proteinExistence type="inferred from homology"/>
<evidence type="ECO:0000259" key="7">
    <source>
        <dbReference type="Pfam" id="PF04138"/>
    </source>
</evidence>
<dbReference type="EMBL" id="CP158490">
    <property type="protein sequence ID" value="XBY26456.1"/>
    <property type="molecule type" value="Genomic_DNA"/>
</dbReference>
<evidence type="ECO:0000256" key="4">
    <source>
        <dbReference type="ARBA" id="ARBA00022989"/>
    </source>
</evidence>
<dbReference type="InterPro" id="IPR007267">
    <property type="entry name" value="GtrA_DPMS_TM"/>
</dbReference>
<dbReference type="GO" id="GO:0005886">
    <property type="term" value="C:plasma membrane"/>
    <property type="evidence" value="ECO:0007669"/>
    <property type="project" value="TreeGrafter"/>
</dbReference>
<keyword evidence="5 6" id="KW-0472">Membrane</keyword>
<gene>
    <name evidence="8" type="ORF">ABCR88_11730</name>
</gene>
<evidence type="ECO:0000256" key="5">
    <source>
        <dbReference type="ARBA" id="ARBA00023136"/>
    </source>
</evidence>
<evidence type="ECO:0000256" key="6">
    <source>
        <dbReference type="SAM" id="Phobius"/>
    </source>
</evidence>
<dbReference type="AlphaFoldDB" id="A0AAU7X4U5"/>
<feature type="transmembrane region" description="Helical" evidence="6">
    <location>
        <begin position="74"/>
        <end position="95"/>
    </location>
</feature>
<dbReference type="Pfam" id="PF04138">
    <property type="entry name" value="GtrA_DPMS_TM"/>
    <property type="match status" value="1"/>
</dbReference>
<dbReference type="RefSeq" id="WP_185057764.1">
    <property type="nucleotide sequence ID" value="NZ_CP158490.1"/>
</dbReference>
<evidence type="ECO:0000256" key="2">
    <source>
        <dbReference type="ARBA" id="ARBA00009399"/>
    </source>
</evidence>
<keyword evidence="3 6" id="KW-0812">Transmembrane</keyword>
<reference evidence="8" key="1">
    <citation type="submission" date="2024-06" db="EMBL/GenBank/DDBJ databases">
        <authorList>
            <person name="Wu L."/>
        </authorList>
    </citation>
    <scope>NUCLEOTIDE SEQUENCE</scope>
    <source>
        <strain evidence="8">W17</strain>
    </source>
</reference>
<dbReference type="PANTHER" id="PTHR38459:SF1">
    <property type="entry name" value="PROPHAGE BACTOPRENOL-LINKED GLUCOSE TRANSLOCASE HOMOLOG"/>
    <property type="match status" value="1"/>
</dbReference>
<evidence type="ECO:0000256" key="3">
    <source>
        <dbReference type="ARBA" id="ARBA00022692"/>
    </source>
</evidence>
<accession>A0AAU7X4U5</accession>
<evidence type="ECO:0000256" key="1">
    <source>
        <dbReference type="ARBA" id="ARBA00004141"/>
    </source>
</evidence>
<evidence type="ECO:0000313" key="8">
    <source>
        <dbReference type="EMBL" id="XBY26456.1"/>
    </source>
</evidence>
<comment type="subcellular location">
    <subcellularLocation>
        <location evidence="1">Membrane</location>
        <topology evidence="1">Multi-pass membrane protein</topology>
    </subcellularLocation>
</comment>
<keyword evidence="4 6" id="KW-1133">Transmembrane helix</keyword>
<feature type="transmembrane region" description="Helical" evidence="6">
    <location>
        <begin position="12"/>
        <end position="36"/>
    </location>
</feature>
<dbReference type="InterPro" id="IPR051401">
    <property type="entry name" value="GtrA_CellWall_Glycosyl"/>
</dbReference>
<comment type="similarity">
    <text evidence="2">Belongs to the GtrA family.</text>
</comment>
<feature type="transmembrane region" description="Helical" evidence="6">
    <location>
        <begin position="107"/>
        <end position="126"/>
    </location>
</feature>
<dbReference type="GO" id="GO:0000271">
    <property type="term" value="P:polysaccharide biosynthetic process"/>
    <property type="evidence" value="ECO:0007669"/>
    <property type="project" value="InterPro"/>
</dbReference>
<name>A0AAU7X4U5_9PSED</name>